<reference evidence="3" key="1">
    <citation type="submission" date="2005-09" db="EMBL/GenBank/DDBJ databases">
        <authorList>
            <person name="Mural R.J."/>
            <person name="Li P.W."/>
            <person name="Adams M.D."/>
            <person name="Amanatides P.G."/>
            <person name="Baden-Tillson H."/>
            <person name="Barnstead M."/>
            <person name="Chin S.H."/>
            <person name="Dew I."/>
            <person name="Evans C.A."/>
            <person name="Ferriera S."/>
            <person name="Flanigan M."/>
            <person name="Fosler C."/>
            <person name="Glodek A."/>
            <person name="Gu Z."/>
            <person name="Holt R.A."/>
            <person name="Jennings D."/>
            <person name="Kraft C.L."/>
            <person name="Lu F."/>
            <person name="Nguyen T."/>
            <person name="Nusskern D.R."/>
            <person name="Pfannkoch C.M."/>
            <person name="Sitter C."/>
            <person name="Sutton G.G."/>
            <person name="Venter J.C."/>
            <person name="Wang Z."/>
            <person name="Woodage T."/>
            <person name="Zheng X.H."/>
            <person name="Zhong F."/>
        </authorList>
    </citation>
    <scope>NUCLEOTIDE SEQUENCE [LARGE SCALE GENOMIC DNA]</scope>
    <source>
        <strain>BN</strain>
        <strain evidence="3">Sprague-Dawley</strain>
    </source>
</reference>
<evidence type="ECO:0000313" key="3">
    <source>
        <dbReference type="Proteomes" id="UP000234681"/>
    </source>
</evidence>
<feature type="non-terminal residue" evidence="2">
    <location>
        <position position="129"/>
    </location>
</feature>
<gene>
    <name evidence="2" type="ORF">rCG_31135</name>
</gene>
<feature type="region of interest" description="Disordered" evidence="1">
    <location>
        <begin position="35"/>
        <end position="64"/>
    </location>
</feature>
<dbReference type="EMBL" id="CH473968">
    <property type="protein sequence ID" value="EDL81299.1"/>
    <property type="molecule type" value="Genomic_DNA"/>
</dbReference>
<feature type="compositionally biased region" description="Basic and acidic residues" evidence="1">
    <location>
        <begin position="53"/>
        <end position="64"/>
    </location>
</feature>
<sequence length="129" mass="15035">MEEPTVQFSDEELVDNFPTLDDERIQLEDLEFEVEQPPEELEDGSDNSLAKKQSADLEKMKKTTTKDRVQALHLRKSLNLLDKMHEEKDVFIQKTKGELRICRQRMDLLDKQQESLAAEIATEKEANNM</sequence>
<proteinExistence type="predicted"/>
<dbReference type="Proteomes" id="UP000234681">
    <property type="component" value="Chromosome 5"/>
</dbReference>
<organism evidence="2 3">
    <name type="scientific">Rattus norvegicus</name>
    <name type="common">Rat</name>
    <dbReference type="NCBI Taxonomy" id="10116"/>
    <lineage>
        <taxon>Eukaryota</taxon>
        <taxon>Metazoa</taxon>
        <taxon>Chordata</taxon>
        <taxon>Craniata</taxon>
        <taxon>Vertebrata</taxon>
        <taxon>Euteleostomi</taxon>
        <taxon>Mammalia</taxon>
        <taxon>Eutheria</taxon>
        <taxon>Euarchontoglires</taxon>
        <taxon>Glires</taxon>
        <taxon>Rodentia</taxon>
        <taxon>Myomorpha</taxon>
        <taxon>Muroidea</taxon>
        <taxon>Muridae</taxon>
        <taxon>Murinae</taxon>
        <taxon>Rattus</taxon>
    </lineage>
</organism>
<evidence type="ECO:0000256" key="1">
    <source>
        <dbReference type="SAM" id="MobiDB-lite"/>
    </source>
</evidence>
<evidence type="ECO:0000313" key="2">
    <source>
        <dbReference type="EMBL" id="EDL81299.1"/>
    </source>
</evidence>
<feature type="compositionally biased region" description="Acidic residues" evidence="1">
    <location>
        <begin position="35"/>
        <end position="45"/>
    </location>
</feature>
<dbReference type="PANTHER" id="PTHR22538">
    <property type="entry name" value="CILIA- AND FLAGELLA-ASSOCIATED PROTEIN 74"/>
    <property type="match status" value="1"/>
</dbReference>
<protein>
    <submittedName>
        <fullName evidence="2">RCG31135</fullName>
    </submittedName>
</protein>
<name>A6IUP8_RAT</name>
<dbReference type="PANTHER" id="PTHR22538:SF0">
    <property type="entry name" value="CILIA- AND FLAGELLA-ASSOCIATED PROTEIN 74"/>
    <property type="match status" value="1"/>
</dbReference>
<accession>A6IUP8</accession>
<dbReference type="AlphaFoldDB" id="A6IUP8"/>